<evidence type="ECO:0000313" key="1">
    <source>
        <dbReference type="EMBL" id="KAF7362258.1"/>
    </source>
</evidence>
<gene>
    <name evidence="1" type="ORF">MVEN_00572200</name>
</gene>
<protein>
    <submittedName>
        <fullName evidence="1">Uncharacterized protein</fullName>
    </submittedName>
</protein>
<keyword evidence="2" id="KW-1185">Reference proteome</keyword>
<accession>A0A8H6YLS1</accession>
<organism evidence="1 2">
    <name type="scientific">Mycena venus</name>
    <dbReference type="NCBI Taxonomy" id="2733690"/>
    <lineage>
        <taxon>Eukaryota</taxon>
        <taxon>Fungi</taxon>
        <taxon>Dikarya</taxon>
        <taxon>Basidiomycota</taxon>
        <taxon>Agaricomycotina</taxon>
        <taxon>Agaricomycetes</taxon>
        <taxon>Agaricomycetidae</taxon>
        <taxon>Agaricales</taxon>
        <taxon>Marasmiineae</taxon>
        <taxon>Mycenaceae</taxon>
        <taxon>Mycena</taxon>
    </lineage>
</organism>
<comment type="caution">
    <text evidence="1">The sequence shown here is derived from an EMBL/GenBank/DDBJ whole genome shotgun (WGS) entry which is preliminary data.</text>
</comment>
<evidence type="ECO:0000313" key="2">
    <source>
        <dbReference type="Proteomes" id="UP000620124"/>
    </source>
</evidence>
<dbReference type="AlphaFoldDB" id="A0A8H6YLS1"/>
<reference evidence="1" key="1">
    <citation type="submission" date="2020-05" db="EMBL/GenBank/DDBJ databases">
        <title>Mycena genomes resolve the evolution of fungal bioluminescence.</title>
        <authorList>
            <person name="Tsai I.J."/>
        </authorList>
    </citation>
    <scope>NUCLEOTIDE SEQUENCE</scope>
    <source>
        <strain evidence="1">CCC161011</strain>
    </source>
</reference>
<dbReference type="OrthoDB" id="3259136at2759"/>
<name>A0A8H6YLS1_9AGAR</name>
<dbReference type="EMBL" id="JACAZI010000004">
    <property type="protein sequence ID" value="KAF7362258.1"/>
    <property type="molecule type" value="Genomic_DNA"/>
</dbReference>
<sequence length="403" mass="44834">MYGQRSQTLPQPMFNSPMIQRAQTHGYSLPKKSRGRAVPVRGVMSSAPARASPLRDIPTEIGLEIVELALLSTPSTILALVSKKFNALVCKMIYKTVILDRLSRITLFHRTVLSKSLEFLGTHVLTLAVTSRSYTTEARIQLEQIVAACTGLRTLAIPRPGILASGVISRTRPIELIIQKFDAMTPFEWDPLFAQEIVVSPAARISQNLTRLRICEPGQVWHSPLETLEFFGSLPGLTHLALARHVNPYGGLNDGAFVSEIRTLLETRPELKMLIVSLFPAAWPRQVPATFSLCGHSCICKALIRLADTDKRLVVLATGWDTLLEPDKDPRSPFPPHVNHGSARLGVVSFWENWRMSDKRVVAFTTGWEPEIVADAVKWTYPTVPTELSDGSNFWGNWLTLPN</sequence>
<dbReference type="Proteomes" id="UP000620124">
    <property type="component" value="Unassembled WGS sequence"/>
</dbReference>
<proteinExistence type="predicted"/>